<dbReference type="AlphaFoldDB" id="X0KG58"/>
<reference evidence="1" key="1">
    <citation type="submission" date="2011-11" db="EMBL/GenBank/DDBJ databases">
        <title>The Genome Sequence of Fusarium oxysporum Cotton.</title>
        <authorList>
            <consortium name="The Broad Institute Genome Sequencing Platform"/>
            <person name="Ma L.-J."/>
            <person name="Gale L.R."/>
            <person name="Schwartz D.C."/>
            <person name="Zhou S."/>
            <person name="Corby-Kistler H."/>
            <person name="Young S.K."/>
            <person name="Zeng Q."/>
            <person name="Gargeya S."/>
            <person name="Fitzgerald M."/>
            <person name="Haas B."/>
            <person name="Abouelleil A."/>
            <person name="Alvarado L."/>
            <person name="Arachchi H.M."/>
            <person name="Berlin A."/>
            <person name="Brown A."/>
            <person name="Chapman S.B."/>
            <person name="Chen Z."/>
            <person name="Dunbar C."/>
            <person name="Freedman E."/>
            <person name="Gearin G."/>
            <person name="Goldberg J."/>
            <person name="Griggs A."/>
            <person name="Gujja S."/>
            <person name="Heiman D."/>
            <person name="Howarth C."/>
            <person name="Larson L."/>
            <person name="Lui A."/>
            <person name="MacDonald P.J.P."/>
            <person name="Montmayeur A."/>
            <person name="Murphy C."/>
            <person name="Neiman D."/>
            <person name="Pearson M."/>
            <person name="Priest M."/>
            <person name="Roberts A."/>
            <person name="Saif S."/>
            <person name="Shea T."/>
            <person name="Shenoy N."/>
            <person name="Sisk P."/>
            <person name="Stolte C."/>
            <person name="Sykes S."/>
            <person name="Wortman J."/>
            <person name="Nusbaum C."/>
            <person name="Birren B."/>
        </authorList>
    </citation>
    <scope>NUCLEOTIDE SEQUENCE [LARGE SCALE GENOMIC DNA]</scope>
    <source>
        <strain evidence="1">25433</strain>
    </source>
</reference>
<accession>X0KG58</accession>
<dbReference type="Proteomes" id="UP000030701">
    <property type="component" value="Unassembled WGS sequence"/>
</dbReference>
<proteinExistence type="predicted"/>
<dbReference type="EMBL" id="KK035514">
    <property type="protein sequence ID" value="EXM12493.1"/>
    <property type="molecule type" value="Genomic_DNA"/>
</dbReference>
<gene>
    <name evidence="1" type="ORF">FOTG_19006</name>
</gene>
<protein>
    <submittedName>
        <fullName evidence="1">Uncharacterized protein</fullName>
    </submittedName>
</protein>
<reference evidence="1" key="2">
    <citation type="submission" date="2014-03" db="EMBL/GenBank/DDBJ databases">
        <title>The Genome Annotation of Fusarium oxysporum Cotton.</title>
        <authorList>
            <consortium name="The Broad Institute Genomics Platform"/>
            <person name="Ma L.-J."/>
            <person name="Corby-Kistler H."/>
            <person name="Broz K."/>
            <person name="Gale L.R."/>
            <person name="Jonkers W."/>
            <person name="O'Donnell K."/>
            <person name="Ploetz R."/>
            <person name="Steinberg C."/>
            <person name="Schwartz D.C."/>
            <person name="VanEtten H."/>
            <person name="Zhou S."/>
            <person name="Young S.K."/>
            <person name="Zeng Q."/>
            <person name="Gargeya S."/>
            <person name="Fitzgerald M."/>
            <person name="Abouelleil A."/>
            <person name="Alvarado L."/>
            <person name="Chapman S.B."/>
            <person name="Gainer-Dewar J."/>
            <person name="Goldberg J."/>
            <person name="Griggs A."/>
            <person name="Gujja S."/>
            <person name="Hansen M."/>
            <person name="Howarth C."/>
            <person name="Imamovic A."/>
            <person name="Ireland A."/>
            <person name="Larimer J."/>
            <person name="McCowan C."/>
            <person name="Murphy C."/>
            <person name="Pearson M."/>
            <person name="Poon T.W."/>
            <person name="Priest M."/>
            <person name="Roberts A."/>
            <person name="Saif S."/>
            <person name="Shea T."/>
            <person name="Sykes S."/>
            <person name="Wortman J."/>
            <person name="Nusbaum C."/>
            <person name="Birren B."/>
        </authorList>
    </citation>
    <scope>NUCLEOTIDE SEQUENCE</scope>
    <source>
        <strain evidence="1">25433</strain>
    </source>
</reference>
<organism evidence="1">
    <name type="scientific">Fusarium oxysporum f. sp. vasinfectum 25433</name>
    <dbReference type="NCBI Taxonomy" id="1089449"/>
    <lineage>
        <taxon>Eukaryota</taxon>
        <taxon>Fungi</taxon>
        <taxon>Dikarya</taxon>
        <taxon>Ascomycota</taxon>
        <taxon>Pezizomycotina</taxon>
        <taxon>Sordariomycetes</taxon>
        <taxon>Hypocreomycetidae</taxon>
        <taxon>Hypocreales</taxon>
        <taxon>Nectriaceae</taxon>
        <taxon>Fusarium</taxon>
        <taxon>Fusarium oxysporum species complex</taxon>
    </lineage>
</organism>
<name>X0KG58_FUSOX</name>
<sequence>MALLVTVETLAMVENSKALLYTHTQFYYARSAIAQRAL</sequence>
<evidence type="ECO:0000313" key="1">
    <source>
        <dbReference type="EMBL" id="EXM12493.1"/>
    </source>
</evidence>
<dbReference type="HOGENOM" id="CLU_3335620_0_0_1"/>